<feature type="transmembrane region" description="Helical" evidence="1">
    <location>
        <begin position="59"/>
        <end position="78"/>
    </location>
</feature>
<dbReference type="PANTHER" id="PTHR45138:SF9">
    <property type="entry name" value="DIGUANYLATE CYCLASE DGCM-RELATED"/>
    <property type="match status" value="1"/>
</dbReference>
<reference evidence="3 4" key="2">
    <citation type="submission" date="2012-02" db="EMBL/GenBank/DDBJ databases">
        <title>Improved High-Quality Draft sequence of Eubacterium cellulosolvens 6.</title>
        <authorList>
            <consortium name="US DOE Joint Genome Institute"/>
            <person name="Lucas S."/>
            <person name="Han J."/>
            <person name="Lapidus A."/>
            <person name="Cheng J.-F."/>
            <person name="Goodwin L."/>
            <person name="Pitluck S."/>
            <person name="Peters L."/>
            <person name="Mikhailova N."/>
            <person name="Gu W."/>
            <person name="Detter J.C."/>
            <person name="Han C."/>
            <person name="Tapia R."/>
            <person name="Land M."/>
            <person name="Hauser L."/>
            <person name="Kyrpides N."/>
            <person name="Ivanova N."/>
            <person name="Pagani I."/>
            <person name="Johnson E."/>
            <person name="Mukhopadhyay B."/>
            <person name="Anderson I."/>
            <person name="Woyke T."/>
        </authorList>
    </citation>
    <scope>NUCLEOTIDE SEQUENCE [LARGE SCALE GENOMIC DNA]</scope>
    <source>
        <strain evidence="3 4">6</strain>
    </source>
</reference>
<feature type="domain" description="GGDEF" evidence="2">
    <location>
        <begin position="484"/>
        <end position="618"/>
    </location>
</feature>
<dbReference type="PROSITE" id="PS50887">
    <property type="entry name" value="GGDEF"/>
    <property type="match status" value="1"/>
</dbReference>
<name>I5AV94_EUBC6</name>
<keyword evidence="1" id="KW-0472">Membrane</keyword>
<dbReference type="InterPro" id="IPR050469">
    <property type="entry name" value="Diguanylate_Cyclase"/>
</dbReference>
<organism evidence="3 4">
    <name type="scientific">Eubacterium cellulosolvens (strain ATCC 43171 / JCM 9499 / 6)</name>
    <name type="common">Cillobacterium cellulosolvens</name>
    <dbReference type="NCBI Taxonomy" id="633697"/>
    <lineage>
        <taxon>Bacteria</taxon>
        <taxon>Bacillati</taxon>
        <taxon>Bacillota</taxon>
        <taxon>Clostridia</taxon>
        <taxon>Eubacteriales</taxon>
        <taxon>Eubacteriaceae</taxon>
        <taxon>Eubacterium</taxon>
    </lineage>
</organism>
<dbReference type="Proteomes" id="UP000005753">
    <property type="component" value="Chromosome"/>
</dbReference>
<evidence type="ECO:0000313" key="4">
    <source>
        <dbReference type="Proteomes" id="UP000005753"/>
    </source>
</evidence>
<dbReference type="NCBIfam" id="TIGR00254">
    <property type="entry name" value="GGDEF"/>
    <property type="match status" value="1"/>
</dbReference>
<feature type="transmembrane region" description="Helical" evidence="1">
    <location>
        <begin position="352"/>
        <end position="370"/>
    </location>
</feature>
<dbReference type="InterPro" id="IPR000160">
    <property type="entry name" value="GGDEF_dom"/>
</dbReference>
<feature type="transmembrane region" description="Helical" evidence="1">
    <location>
        <begin position="382"/>
        <end position="404"/>
    </location>
</feature>
<evidence type="ECO:0000259" key="2">
    <source>
        <dbReference type="PROSITE" id="PS50887"/>
    </source>
</evidence>
<dbReference type="EMBL" id="CM001487">
    <property type="protein sequence ID" value="EIM57717.1"/>
    <property type="molecule type" value="Genomic_DNA"/>
</dbReference>
<dbReference type="InterPro" id="IPR029787">
    <property type="entry name" value="Nucleotide_cyclase"/>
</dbReference>
<dbReference type="eggNOG" id="COG2199">
    <property type="taxonomic scope" value="Bacteria"/>
</dbReference>
<evidence type="ECO:0000256" key="1">
    <source>
        <dbReference type="SAM" id="Phobius"/>
    </source>
</evidence>
<dbReference type="PANTHER" id="PTHR45138">
    <property type="entry name" value="REGULATORY COMPONENTS OF SENSORY TRANSDUCTION SYSTEM"/>
    <property type="match status" value="1"/>
</dbReference>
<dbReference type="STRING" id="633697.EubceDRAFT1_1943"/>
<dbReference type="Pfam" id="PF00990">
    <property type="entry name" value="GGDEF"/>
    <property type="match status" value="1"/>
</dbReference>
<dbReference type="Gene3D" id="3.30.70.270">
    <property type="match status" value="1"/>
</dbReference>
<dbReference type="HOGENOM" id="CLU_463697_0_0_9"/>
<keyword evidence="4" id="KW-1185">Reference proteome</keyword>
<evidence type="ECO:0000313" key="3">
    <source>
        <dbReference type="EMBL" id="EIM57717.1"/>
    </source>
</evidence>
<gene>
    <name evidence="3" type="ORF">EubceDRAFT1_1943</name>
</gene>
<feature type="transmembrane region" description="Helical" evidence="1">
    <location>
        <begin position="321"/>
        <end position="340"/>
    </location>
</feature>
<proteinExistence type="predicted"/>
<dbReference type="AlphaFoldDB" id="I5AV94"/>
<protein>
    <submittedName>
        <fullName evidence="3">Diguanylate cyclase (GGDEF) domain-containing protein</fullName>
    </submittedName>
</protein>
<feature type="transmembrane region" description="Helical" evidence="1">
    <location>
        <begin position="292"/>
        <end position="309"/>
    </location>
</feature>
<dbReference type="InterPro" id="IPR043128">
    <property type="entry name" value="Rev_trsase/Diguanyl_cyclase"/>
</dbReference>
<reference evidence="3 4" key="1">
    <citation type="submission" date="2010-08" db="EMBL/GenBank/DDBJ databases">
        <authorList>
            <consortium name="US DOE Joint Genome Institute (JGI-PGF)"/>
            <person name="Lucas S."/>
            <person name="Copeland A."/>
            <person name="Lapidus A."/>
            <person name="Cheng J.-F."/>
            <person name="Bruce D."/>
            <person name="Goodwin L."/>
            <person name="Pitluck S."/>
            <person name="Land M.L."/>
            <person name="Hauser L."/>
            <person name="Chang Y.-J."/>
            <person name="Anderson I.J."/>
            <person name="Johnson E."/>
            <person name="Mulhopadhyay B."/>
            <person name="Kyrpides N."/>
            <person name="Woyke T.J."/>
        </authorList>
    </citation>
    <scope>NUCLEOTIDE SEQUENCE [LARGE SCALE GENOMIC DNA]</scope>
    <source>
        <strain evidence="3 4">6</strain>
    </source>
</reference>
<dbReference type="SMART" id="SM00267">
    <property type="entry name" value="GGDEF"/>
    <property type="match status" value="1"/>
</dbReference>
<dbReference type="SUPFAM" id="SSF55073">
    <property type="entry name" value="Nucleotide cyclase"/>
    <property type="match status" value="1"/>
</dbReference>
<feature type="transmembrane region" description="Helical" evidence="1">
    <location>
        <begin position="259"/>
        <end position="280"/>
    </location>
</feature>
<feature type="transmembrane region" description="Helical" evidence="1">
    <location>
        <begin position="416"/>
        <end position="438"/>
    </location>
</feature>
<feature type="transmembrane region" description="Helical" evidence="1">
    <location>
        <begin position="226"/>
        <end position="247"/>
    </location>
</feature>
<dbReference type="CDD" id="cd01949">
    <property type="entry name" value="GGDEF"/>
    <property type="match status" value="1"/>
</dbReference>
<accession>I5AV94</accession>
<dbReference type="GO" id="GO:0052621">
    <property type="term" value="F:diguanylate cyclase activity"/>
    <property type="evidence" value="ECO:0007669"/>
    <property type="project" value="TreeGrafter"/>
</dbReference>
<keyword evidence="1" id="KW-0812">Transmembrane</keyword>
<keyword evidence="1" id="KW-1133">Transmembrane helix</keyword>
<sequence length="618" mass="72066">MSAVCSSREAVRRRLRYPLADYDFCFLVELFKNSYTRKGTMIKVTNRQRANRLDQKYRTFMKIVLSMAGVMFLVQLFIQVSGFGYVEYVDLNDRVRTKVTTAAGDSQWCEDMRIPGLDAGDQIEFYISLPERPFDGQNALCFFQYHSEITVYAGEEILYTKGQDLTKQKKMYGNEFCAVPVSDRYWGQEIRVHVKQMEGSASSHFTYFRAMRWEDSRLYPIIGDRFAFVFFGLILFLSIWLFVIVGINRISQKSIPSEMLWISTFCFLTSVWQLSSRRLFYILIGNERICALAEYYCLYLAPVPLIIYLAQTKRQKKLRYIYYGTAALFFGVFCAINVADLKWHIHAVSFESLMYILFFIFACLLIRIEVFATSRLRDQKDIYIRGGILFTIFLVPVQIFILVIRDYVENGAVALVLQKMNLISGGIAVLIVSVIMSVNEMAIRMIRRNAEQEQLRIMALTDEQTELPNRRYCEARLGDLRKNDRYSIIFLDVDGLKYMNDVYGHDMGDKLIRCTAEVIREAFRFENGFYGRWGGDEFLVVCGEEKEAKLFADNLQVLQEEFNRKGELPFDLSISCGIESNDPAKGRDAEEIRREADLKMYEQKRLRHRERDGRNTLV</sequence>